<evidence type="ECO:0000313" key="3">
    <source>
        <dbReference type="EMBL" id="MBB4693566.1"/>
    </source>
</evidence>
<dbReference type="AlphaFoldDB" id="A0A7W7G493"/>
<organism evidence="3 4">
    <name type="scientific">Paractinoplanes abujensis</name>
    <dbReference type="NCBI Taxonomy" id="882441"/>
    <lineage>
        <taxon>Bacteria</taxon>
        <taxon>Bacillati</taxon>
        <taxon>Actinomycetota</taxon>
        <taxon>Actinomycetes</taxon>
        <taxon>Micromonosporales</taxon>
        <taxon>Micromonosporaceae</taxon>
        <taxon>Paractinoplanes</taxon>
    </lineage>
</organism>
<keyword evidence="2" id="KW-0472">Membrane</keyword>
<accession>A0A7W7G493</accession>
<dbReference type="RefSeq" id="WP_184952170.1">
    <property type="nucleotide sequence ID" value="NZ_BOMC01000056.1"/>
</dbReference>
<keyword evidence="4" id="KW-1185">Reference proteome</keyword>
<dbReference type="Proteomes" id="UP000542742">
    <property type="component" value="Unassembled WGS sequence"/>
</dbReference>
<feature type="transmembrane region" description="Helical" evidence="2">
    <location>
        <begin position="40"/>
        <end position="60"/>
    </location>
</feature>
<sequence>MWGVDSRPPEVGPACVGPGAVGTGERPRSARSARPLLRRAADGVFAVFVAVVVAAAVAVFSPAGAGAAPETTTVTGPTVADVVGEGLDVAEEALRTADMETSVDDLSSLDRQPMMDSNWAVVATTPAAGQPYDPATPVVLSVLRKTEAAWFKAHPTMPAIRAGTAADQLTETPYDETGPPGVLAGVEELVLFRYAPGYAPDWASEDSEYGVDDDEPAAERNARAGLKEARPGIDDLVRATIPRAGTKLRTGQLIVVTVRTAPGSP</sequence>
<evidence type="ECO:0000256" key="2">
    <source>
        <dbReference type="SAM" id="Phobius"/>
    </source>
</evidence>
<dbReference type="EMBL" id="JACHMF010000001">
    <property type="protein sequence ID" value="MBB4693566.1"/>
    <property type="molecule type" value="Genomic_DNA"/>
</dbReference>
<reference evidence="3 4" key="1">
    <citation type="submission" date="2020-08" db="EMBL/GenBank/DDBJ databases">
        <title>Sequencing the genomes of 1000 actinobacteria strains.</title>
        <authorList>
            <person name="Klenk H.-P."/>
        </authorList>
    </citation>
    <scope>NUCLEOTIDE SEQUENCE [LARGE SCALE GENOMIC DNA]</scope>
    <source>
        <strain evidence="3 4">DSM 45518</strain>
    </source>
</reference>
<dbReference type="InterPro" id="IPR005543">
    <property type="entry name" value="PASTA_dom"/>
</dbReference>
<name>A0A7W7G493_9ACTN</name>
<keyword evidence="2" id="KW-0812">Transmembrane</keyword>
<keyword evidence="2" id="KW-1133">Transmembrane helix</keyword>
<comment type="caution">
    <text evidence="3">The sequence shown here is derived from an EMBL/GenBank/DDBJ whole genome shotgun (WGS) entry which is preliminary data.</text>
</comment>
<dbReference type="CDD" id="cd06577">
    <property type="entry name" value="PASTA_pknB"/>
    <property type="match status" value="1"/>
</dbReference>
<dbReference type="Gene3D" id="3.30.10.20">
    <property type="match status" value="1"/>
</dbReference>
<evidence type="ECO:0000313" key="4">
    <source>
        <dbReference type="Proteomes" id="UP000542742"/>
    </source>
</evidence>
<gene>
    <name evidence="3" type="ORF">BKA14_003714</name>
</gene>
<protein>
    <submittedName>
        <fullName evidence="3">Beta-lactam-binding protein with PASTA domain</fullName>
    </submittedName>
</protein>
<feature type="region of interest" description="Disordered" evidence="1">
    <location>
        <begin position="1"/>
        <end position="30"/>
    </location>
</feature>
<proteinExistence type="predicted"/>
<evidence type="ECO:0000256" key="1">
    <source>
        <dbReference type="SAM" id="MobiDB-lite"/>
    </source>
</evidence>